<feature type="region of interest" description="Disordered" evidence="1">
    <location>
        <begin position="87"/>
        <end position="123"/>
    </location>
</feature>
<comment type="caution">
    <text evidence="2">The sequence shown here is derived from an EMBL/GenBank/DDBJ whole genome shotgun (WGS) entry which is preliminary data.</text>
</comment>
<protein>
    <submittedName>
        <fullName evidence="2">Uncharacterized protein</fullName>
    </submittedName>
</protein>
<dbReference type="EMBL" id="JANPWB010000015">
    <property type="protein sequence ID" value="KAJ1093832.1"/>
    <property type="molecule type" value="Genomic_DNA"/>
</dbReference>
<sequence length="123" mass="12950">MPTLTSAILFSEAVVFVQQDHDRPAPQYPAFIAACLRGSEDSVSRAAARVAAHGTVPPWNISGLSPWIACLQPTCLLMFQAIGVCDGPQDHHTQGTPSKRGPDFQQHPSALSPGPGPLGEPAV</sequence>
<proteinExistence type="predicted"/>
<name>A0AAV7LRU5_PLEWA</name>
<reference evidence="2" key="1">
    <citation type="journal article" date="2022" name="bioRxiv">
        <title>Sequencing and chromosome-scale assembly of the giantPleurodeles waltlgenome.</title>
        <authorList>
            <person name="Brown T."/>
            <person name="Elewa A."/>
            <person name="Iarovenko S."/>
            <person name="Subramanian E."/>
            <person name="Araus A.J."/>
            <person name="Petzold A."/>
            <person name="Susuki M."/>
            <person name="Suzuki K.-i.T."/>
            <person name="Hayashi T."/>
            <person name="Toyoda A."/>
            <person name="Oliveira C."/>
            <person name="Osipova E."/>
            <person name="Leigh N.D."/>
            <person name="Simon A."/>
            <person name="Yun M.H."/>
        </authorList>
    </citation>
    <scope>NUCLEOTIDE SEQUENCE</scope>
    <source>
        <strain evidence="2">20211129_DDA</strain>
        <tissue evidence="2">Liver</tissue>
    </source>
</reference>
<evidence type="ECO:0000256" key="1">
    <source>
        <dbReference type="SAM" id="MobiDB-lite"/>
    </source>
</evidence>
<organism evidence="2 3">
    <name type="scientific">Pleurodeles waltl</name>
    <name type="common">Iberian ribbed newt</name>
    <dbReference type="NCBI Taxonomy" id="8319"/>
    <lineage>
        <taxon>Eukaryota</taxon>
        <taxon>Metazoa</taxon>
        <taxon>Chordata</taxon>
        <taxon>Craniata</taxon>
        <taxon>Vertebrata</taxon>
        <taxon>Euteleostomi</taxon>
        <taxon>Amphibia</taxon>
        <taxon>Batrachia</taxon>
        <taxon>Caudata</taxon>
        <taxon>Salamandroidea</taxon>
        <taxon>Salamandridae</taxon>
        <taxon>Pleurodelinae</taxon>
        <taxon>Pleurodeles</taxon>
    </lineage>
</organism>
<evidence type="ECO:0000313" key="3">
    <source>
        <dbReference type="Proteomes" id="UP001066276"/>
    </source>
</evidence>
<keyword evidence="3" id="KW-1185">Reference proteome</keyword>
<dbReference type="Proteomes" id="UP001066276">
    <property type="component" value="Chromosome 11"/>
</dbReference>
<evidence type="ECO:0000313" key="2">
    <source>
        <dbReference type="EMBL" id="KAJ1093832.1"/>
    </source>
</evidence>
<dbReference type="AlphaFoldDB" id="A0AAV7LRU5"/>
<accession>A0AAV7LRU5</accession>
<gene>
    <name evidence="2" type="ORF">NDU88_006923</name>
</gene>
<feature type="compositionally biased region" description="Pro residues" evidence="1">
    <location>
        <begin position="114"/>
        <end position="123"/>
    </location>
</feature>